<dbReference type="PROSITE" id="PS50977">
    <property type="entry name" value="HTH_TETR_2"/>
    <property type="match status" value="1"/>
</dbReference>
<keyword evidence="3" id="KW-1185">Reference proteome</keyword>
<dbReference type="InterPro" id="IPR009057">
    <property type="entry name" value="Homeodomain-like_sf"/>
</dbReference>
<accession>A0A4Y8WRB6</accession>
<dbReference type="PANTHER" id="PTHR43479">
    <property type="entry name" value="ACREF/ENVCD OPERON REPRESSOR-RELATED"/>
    <property type="match status" value="1"/>
</dbReference>
<dbReference type="PANTHER" id="PTHR43479:SF11">
    <property type="entry name" value="ACREF_ENVCD OPERON REPRESSOR-RELATED"/>
    <property type="match status" value="1"/>
</dbReference>
<dbReference type="RefSeq" id="WP_134849706.1">
    <property type="nucleotide sequence ID" value="NZ_CP197400.1"/>
</dbReference>
<organism evidence="2 3">
    <name type="scientific">Porphyromonas levii</name>
    <dbReference type="NCBI Taxonomy" id="28114"/>
    <lineage>
        <taxon>Bacteria</taxon>
        <taxon>Pseudomonadati</taxon>
        <taxon>Bacteroidota</taxon>
        <taxon>Bacteroidia</taxon>
        <taxon>Bacteroidales</taxon>
        <taxon>Porphyromonadaceae</taxon>
        <taxon>Porphyromonas</taxon>
    </lineage>
</organism>
<comment type="caution">
    <text evidence="2">The sequence shown here is derived from an EMBL/GenBank/DDBJ whole genome shotgun (WGS) entry which is preliminary data.</text>
</comment>
<name>A0A4Y8WRB6_9PORP</name>
<dbReference type="SUPFAM" id="SSF46689">
    <property type="entry name" value="Homeodomain-like"/>
    <property type="match status" value="1"/>
</dbReference>
<evidence type="ECO:0000313" key="2">
    <source>
        <dbReference type="EMBL" id="TFH96417.1"/>
    </source>
</evidence>
<dbReference type="Pfam" id="PF00440">
    <property type="entry name" value="TetR_N"/>
    <property type="match status" value="1"/>
</dbReference>
<dbReference type="PRINTS" id="PR00455">
    <property type="entry name" value="HTHTETR"/>
</dbReference>
<dbReference type="Proteomes" id="UP000297225">
    <property type="component" value="Unassembled WGS sequence"/>
</dbReference>
<dbReference type="Gene3D" id="1.10.357.10">
    <property type="entry name" value="Tetracycline Repressor, domain 2"/>
    <property type="match status" value="1"/>
</dbReference>
<dbReference type="InterPro" id="IPR001647">
    <property type="entry name" value="HTH_TetR"/>
</dbReference>
<dbReference type="OrthoDB" id="881297at2"/>
<dbReference type="GeneID" id="66797393"/>
<dbReference type="AlphaFoldDB" id="A0A4Y8WRB6"/>
<evidence type="ECO:0000313" key="3">
    <source>
        <dbReference type="Proteomes" id="UP000297225"/>
    </source>
</evidence>
<reference evidence="2 3" key="1">
    <citation type="submission" date="2019-03" db="EMBL/GenBank/DDBJ databases">
        <title>Porphyromonas levii Isolated from the Uterus of Dairy Cows.</title>
        <authorList>
            <person name="Francis A.M."/>
        </authorList>
    </citation>
    <scope>NUCLEOTIDE SEQUENCE [LARGE SCALE GENOMIC DNA]</scope>
    <source>
        <strain evidence="2 3">AF5678</strain>
    </source>
</reference>
<keyword evidence="1" id="KW-0238">DNA-binding</keyword>
<dbReference type="STRING" id="1122973.GCA_000379925_01157"/>
<dbReference type="GO" id="GO:0003677">
    <property type="term" value="F:DNA binding"/>
    <property type="evidence" value="ECO:0007669"/>
    <property type="project" value="UniProtKB-UniRule"/>
</dbReference>
<gene>
    <name evidence="2" type="ORF">E4P47_02410</name>
</gene>
<dbReference type="InterPro" id="IPR050624">
    <property type="entry name" value="HTH-type_Tx_Regulator"/>
</dbReference>
<dbReference type="EMBL" id="SPNC01000021">
    <property type="protein sequence ID" value="TFH96417.1"/>
    <property type="molecule type" value="Genomic_DNA"/>
</dbReference>
<proteinExistence type="predicted"/>
<sequence length="205" mass="23646">MNVSNRKDKYIDKAIVVLKRDGLRLSLDEIATKIGVTKKTLYNHFSSKEELLKECIRSISSDFRYALSKLDDPHHSPIENMRCTFFSVTNLFMVVNPVFFSDLMRDNPNQAMLEHVVGSGFFKQKIEANLSKGIEDGIYREDLDIEFVGSYMSYSIFGFYINGIVNSNPLIPKTYFEDILEYHLRAITSDKGKKIIDNNYGRTKE</sequence>
<protein>
    <submittedName>
        <fullName evidence="2">TetR/AcrR family transcriptional regulator</fullName>
    </submittedName>
</protein>
<evidence type="ECO:0000256" key="1">
    <source>
        <dbReference type="ARBA" id="ARBA00023125"/>
    </source>
</evidence>